<dbReference type="Proteomes" id="UP001521116">
    <property type="component" value="Unassembled WGS sequence"/>
</dbReference>
<dbReference type="InterPro" id="IPR010334">
    <property type="entry name" value="Dcp1"/>
</dbReference>
<evidence type="ECO:0000256" key="2">
    <source>
        <dbReference type="ARBA" id="ARBA00008778"/>
    </source>
</evidence>
<evidence type="ECO:0008006" key="8">
    <source>
        <dbReference type="Google" id="ProtNLM"/>
    </source>
</evidence>
<evidence type="ECO:0000313" key="6">
    <source>
        <dbReference type="EMBL" id="KAL1617564.1"/>
    </source>
</evidence>
<accession>A0ABR3SD33</accession>
<evidence type="ECO:0000256" key="4">
    <source>
        <dbReference type="ARBA" id="ARBA00022664"/>
    </source>
</evidence>
<proteinExistence type="inferred from homology"/>
<keyword evidence="3" id="KW-0963">Cytoplasm</keyword>
<feature type="region of interest" description="Disordered" evidence="5">
    <location>
        <begin position="281"/>
        <end position="315"/>
    </location>
</feature>
<feature type="compositionally biased region" description="Polar residues" evidence="5">
    <location>
        <begin position="281"/>
        <end position="291"/>
    </location>
</feature>
<dbReference type="SUPFAM" id="SSF50729">
    <property type="entry name" value="PH domain-like"/>
    <property type="match status" value="1"/>
</dbReference>
<gene>
    <name evidence="6" type="ORF">SLS56_010927</name>
</gene>
<dbReference type="Pfam" id="PF06058">
    <property type="entry name" value="DCP1"/>
    <property type="match status" value="1"/>
</dbReference>
<dbReference type="CDD" id="cd13182">
    <property type="entry name" value="EVH1-like_Dcp1"/>
    <property type="match status" value="1"/>
</dbReference>
<reference evidence="6 7" key="1">
    <citation type="submission" date="2024-02" db="EMBL/GenBank/DDBJ databases">
        <title>De novo assembly and annotation of 12 fungi associated with fruit tree decline syndrome in Ontario, Canada.</title>
        <authorList>
            <person name="Sulman M."/>
            <person name="Ellouze W."/>
            <person name="Ilyukhin E."/>
        </authorList>
    </citation>
    <scope>NUCLEOTIDE SEQUENCE [LARGE SCALE GENOMIC DNA]</scope>
    <source>
        <strain evidence="6 7">M1-105</strain>
    </source>
</reference>
<keyword evidence="4" id="KW-0507">mRNA processing</keyword>
<keyword evidence="7" id="KW-1185">Reference proteome</keyword>
<dbReference type="InterPro" id="IPR011993">
    <property type="entry name" value="PH-like_dom_sf"/>
</dbReference>
<evidence type="ECO:0000256" key="5">
    <source>
        <dbReference type="SAM" id="MobiDB-lite"/>
    </source>
</evidence>
<sequence length="380" mass="42161">MAPAKNKGRSAVPQSDYDTDYYAANEILTIPVPAKRTNEQLNFAVLQRHYPELTSIVHVASFCVVYTFSTKTHGWDKNGIEGTLFVCQLAPVNDISRFAAIVLNRRSMDTFFLELKTAEDVELTDDFIICQDRSTTTDYNIHGLWIFSEPAPSSTARARELTGEMIKSCASMAENSRRTLEAIERAENQSSEDELTSVAMGRQLSLRQLFGKQREMDAGFSIHHHEPSPIGPYSWTLPGIKLPDEFAERTPERAAAAAAVQKYVVTPQFTNTPDTEFFLSASKSKTSQGKPSQAKKPKNTPRRRKTPQTDASNGTVRAARPMVTGWALSDIRARDTSIFNTAKVAANKVAGEKPKVGLEAVWIPTENGVKKPRKAVTTKF</sequence>
<feature type="compositionally biased region" description="Basic residues" evidence="5">
    <location>
        <begin position="293"/>
        <end position="306"/>
    </location>
</feature>
<comment type="similarity">
    <text evidence="2">Belongs to the DCP1 family.</text>
</comment>
<protein>
    <recommendedName>
        <fullName evidence="8">Decapping enzyme</fullName>
    </recommendedName>
</protein>
<evidence type="ECO:0000313" key="7">
    <source>
        <dbReference type="Proteomes" id="UP001521116"/>
    </source>
</evidence>
<dbReference type="PANTHER" id="PTHR16290:SF0">
    <property type="entry name" value="DECAPPING PROTEIN 1, ISOFORM A"/>
    <property type="match status" value="1"/>
</dbReference>
<dbReference type="EMBL" id="JAJVDC020000229">
    <property type="protein sequence ID" value="KAL1617564.1"/>
    <property type="molecule type" value="Genomic_DNA"/>
</dbReference>
<comment type="subcellular location">
    <subcellularLocation>
        <location evidence="1">Cytoplasm</location>
    </subcellularLocation>
</comment>
<dbReference type="Gene3D" id="2.30.29.30">
    <property type="entry name" value="Pleckstrin-homology domain (PH domain)/Phosphotyrosine-binding domain (PTB)"/>
    <property type="match status" value="1"/>
</dbReference>
<name>A0ABR3SD33_9PEZI</name>
<evidence type="ECO:0000256" key="1">
    <source>
        <dbReference type="ARBA" id="ARBA00004496"/>
    </source>
</evidence>
<dbReference type="PANTHER" id="PTHR16290">
    <property type="entry name" value="TRANSCRIPTION FACTOR SMIF DECAPPING ENZYME DCP1"/>
    <property type="match status" value="1"/>
</dbReference>
<evidence type="ECO:0000256" key="3">
    <source>
        <dbReference type="ARBA" id="ARBA00022490"/>
    </source>
</evidence>
<comment type="caution">
    <text evidence="6">The sequence shown here is derived from an EMBL/GenBank/DDBJ whole genome shotgun (WGS) entry which is preliminary data.</text>
</comment>
<organism evidence="6 7">
    <name type="scientific">Neofusicoccum ribis</name>
    <dbReference type="NCBI Taxonomy" id="45134"/>
    <lineage>
        <taxon>Eukaryota</taxon>
        <taxon>Fungi</taxon>
        <taxon>Dikarya</taxon>
        <taxon>Ascomycota</taxon>
        <taxon>Pezizomycotina</taxon>
        <taxon>Dothideomycetes</taxon>
        <taxon>Dothideomycetes incertae sedis</taxon>
        <taxon>Botryosphaeriales</taxon>
        <taxon>Botryosphaeriaceae</taxon>
        <taxon>Neofusicoccum</taxon>
    </lineage>
</organism>